<name>A0A3S8ZWP2_9NEIS</name>
<keyword evidence="2" id="KW-1185">Reference proteome</keyword>
<dbReference type="Proteomes" id="UP000282438">
    <property type="component" value="Chromosome"/>
</dbReference>
<dbReference type="EMBL" id="CP034433">
    <property type="protein sequence ID" value="AZN37891.1"/>
    <property type="molecule type" value="Genomic_DNA"/>
</dbReference>
<protein>
    <submittedName>
        <fullName evidence="1">Uncharacterized protein</fullName>
    </submittedName>
</protein>
<dbReference type="OrthoDB" id="9256188at2"/>
<evidence type="ECO:0000313" key="2">
    <source>
        <dbReference type="Proteomes" id="UP000282438"/>
    </source>
</evidence>
<sequence length="105" mass="11942">MKNLESKYFWVLDVTPSINVTRNLLVKKQDDEVCHLLIIPEMSTNDFKLGSKGGLPNRVIASDTPSFGFDQKTIVFELNKSTEKYSPITCKQVNKNKVVNCTELF</sequence>
<reference evidence="1 2" key="1">
    <citation type="submission" date="2018-12" db="EMBL/GenBank/DDBJ databases">
        <title>Complete genome sequence of Iodobacter sp. H11R3.</title>
        <authorList>
            <person name="Bae J.-W."/>
        </authorList>
    </citation>
    <scope>NUCLEOTIDE SEQUENCE [LARGE SCALE GENOMIC DNA]</scope>
    <source>
        <strain evidence="1 2">H11R3</strain>
    </source>
</reference>
<dbReference type="AlphaFoldDB" id="A0A3S8ZWP2"/>
<accession>A0A3S8ZWP2</accession>
<organism evidence="1 2">
    <name type="scientific">Iodobacter ciconiae</name>
    <dbReference type="NCBI Taxonomy" id="2496266"/>
    <lineage>
        <taxon>Bacteria</taxon>
        <taxon>Pseudomonadati</taxon>
        <taxon>Pseudomonadota</taxon>
        <taxon>Betaproteobacteria</taxon>
        <taxon>Neisseriales</taxon>
        <taxon>Chitinibacteraceae</taxon>
        <taxon>Iodobacter</taxon>
    </lineage>
</organism>
<gene>
    <name evidence="1" type="ORF">EJO50_16315</name>
</gene>
<proteinExistence type="predicted"/>
<evidence type="ECO:0000313" key="1">
    <source>
        <dbReference type="EMBL" id="AZN37891.1"/>
    </source>
</evidence>
<dbReference type="KEGG" id="iod:EJO50_16315"/>
<dbReference type="RefSeq" id="WP_125975937.1">
    <property type="nucleotide sequence ID" value="NZ_CP034433.1"/>
</dbReference>